<dbReference type="PANTHER" id="PTHR20961">
    <property type="entry name" value="GLYCOSYLTRANSFERASE"/>
    <property type="match status" value="1"/>
</dbReference>
<accession>A0A022RKG0</accession>
<dbReference type="InterPro" id="IPR007657">
    <property type="entry name" value="Glycosyltransferase_61"/>
</dbReference>
<dbReference type="PANTHER" id="PTHR20961:SF149">
    <property type="entry name" value="PROTEIN O-LINKED-MANNOSE BETA-1,4-N-ACETYLGLUCOSAMINYLTRANSFERASE 2-LIKE"/>
    <property type="match status" value="1"/>
</dbReference>
<proteinExistence type="predicted"/>
<dbReference type="eggNOG" id="KOG4698">
    <property type="taxonomic scope" value="Eukaryota"/>
</dbReference>
<dbReference type="AlphaFoldDB" id="A0A022RKG0"/>
<reference evidence="6 7" key="1">
    <citation type="journal article" date="2013" name="Proc. Natl. Acad. Sci. U.S.A.">
        <title>Fine-scale variation in meiotic recombination in Mimulus inferred from population shotgun sequencing.</title>
        <authorList>
            <person name="Hellsten U."/>
            <person name="Wright K.M."/>
            <person name="Jenkins J."/>
            <person name="Shu S."/>
            <person name="Yuan Y."/>
            <person name="Wessler S.R."/>
            <person name="Schmutz J."/>
            <person name="Willis J.H."/>
            <person name="Rokhsar D.S."/>
        </authorList>
    </citation>
    <scope>NUCLEOTIDE SEQUENCE [LARGE SCALE GENOMIC DNA]</scope>
    <source>
        <strain evidence="7">cv. DUN x IM62</strain>
    </source>
</reference>
<keyword evidence="3" id="KW-0808">Transferase</keyword>
<protein>
    <recommendedName>
        <fullName evidence="5">Glycosyltransferase 61 catalytic domain-containing protein</fullName>
    </recommendedName>
</protein>
<evidence type="ECO:0000256" key="1">
    <source>
        <dbReference type="ARBA" id="ARBA00004323"/>
    </source>
</evidence>
<dbReference type="EMBL" id="KI630416">
    <property type="protein sequence ID" value="EYU40238.1"/>
    <property type="molecule type" value="Genomic_DNA"/>
</dbReference>
<dbReference type="InterPro" id="IPR049625">
    <property type="entry name" value="Glyco_transf_61_cat"/>
</dbReference>
<gene>
    <name evidence="6" type="ORF">MIMGU_mgv1a005503mg</name>
</gene>
<evidence type="ECO:0000256" key="2">
    <source>
        <dbReference type="ARBA" id="ARBA00022676"/>
    </source>
</evidence>
<feature type="domain" description="Glycosyltransferase 61 catalytic" evidence="5">
    <location>
        <begin position="267"/>
        <end position="387"/>
    </location>
</feature>
<organism evidence="6 7">
    <name type="scientific">Erythranthe guttata</name>
    <name type="common">Yellow monkey flower</name>
    <name type="synonym">Mimulus guttatus</name>
    <dbReference type="NCBI Taxonomy" id="4155"/>
    <lineage>
        <taxon>Eukaryota</taxon>
        <taxon>Viridiplantae</taxon>
        <taxon>Streptophyta</taxon>
        <taxon>Embryophyta</taxon>
        <taxon>Tracheophyta</taxon>
        <taxon>Spermatophyta</taxon>
        <taxon>Magnoliopsida</taxon>
        <taxon>eudicotyledons</taxon>
        <taxon>Gunneridae</taxon>
        <taxon>Pentapetalae</taxon>
        <taxon>asterids</taxon>
        <taxon>lamiids</taxon>
        <taxon>Lamiales</taxon>
        <taxon>Phrymaceae</taxon>
        <taxon>Erythranthe</taxon>
    </lineage>
</organism>
<keyword evidence="2" id="KW-0328">Glycosyltransferase</keyword>
<dbReference type="GO" id="GO:0000139">
    <property type="term" value="C:Golgi membrane"/>
    <property type="evidence" value="ECO:0007669"/>
    <property type="project" value="UniProtKB-SubCell"/>
</dbReference>
<dbReference type="Pfam" id="PF04577">
    <property type="entry name" value="Glyco_transf_61"/>
    <property type="match status" value="1"/>
</dbReference>
<evidence type="ECO:0000256" key="4">
    <source>
        <dbReference type="ARBA" id="ARBA00023180"/>
    </source>
</evidence>
<evidence type="ECO:0000259" key="5">
    <source>
        <dbReference type="Pfam" id="PF04577"/>
    </source>
</evidence>
<dbReference type="STRING" id="4155.A0A022RKG0"/>
<dbReference type="Proteomes" id="UP000030748">
    <property type="component" value="Unassembled WGS sequence"/>
</dbReference>
<dbReference type="GO" id="GO:0016763">
    <property type="term" value="F:pentosyltransferase activity"/>
    <property type="evidence" value="ECO:0007669"/>
    <property type="project" value="UniProtKB-ARBA"/>
</dbReference>
<dbReference type="GO" id="GO:0016757">
    <property type="term" value="F:glycosyltransferase activity"/>
    <property type="evidence" value="ECO:0000318"/>
    <property type="project" value="GO_Central"/>
</dbReference>
<name>A0A022RKG0_ERYGU</name>
<sequence>MYYDPIFAKSFSRYERRKFGCCALFLCLVVALAISSTFRHHLSPLSVIVDPVNFRFSVNSVQDMFAIDATTVLGSDVEYLPMSISNDQNTLLGNDTSAIFKPTAIKREKMEAMCTSSNYCEIEGDIRIEANSSTIYVLKKYYVETMSNNNNSINSWTIEPYPRKGTSHVKKWIIKLSGHNYIPKCTQNYTHPAILFSIGGFTGNYFHDFADLLFPDYKPWWTSKYRQILENLTVHNQIVDIDGEISQVHCFNNVVVGLKFHKELALDPLLPNSPMGPSMHNFRQLIRQIYSLERETTITSRKRDNYYKKKRARLIILSRRKTRSILNEGKISRLARKLGYEVLLADAGVSTNMSELARTVNSFDVLMGIHGAGLTNMVFLPDNAVLIQVVPFGPVDGFARRDFENPCHGMNLKYLEYKITVEESSLSKQYPNDHPILNDPNSYKEKGWDDIWSIYLNKQNVTIDLRRLKGTLVKALKLVRR</sequence>
<evidence type="ECO:0000256" key="3">
    <source>
        <dbReference type="ARBA" id="ARBA00022679"/>
    </source>
</evidence>
<comment type="subcellular location">
    <subcellularLocation>
        <location evidence="1">Golgi apparatus membrane</location>
        <topology evidence="1">Single-pass type II membrane protein</topology>
    </subcellularLocation>
</comment>
<evidence type="ECO:0000313" key="6">
    <source>
        <dbReference type="EMBL" id="EYU40238.1"/>
    </source>
</evidence>
<keyword evidence="4" id="KW-0325">Glycoprotein</keyword>
<keyword evidence="7" id="KW-1185">Reference proteome</keyword>
<evidence type="ECO:0000313" key="7">
    <source>
        <dbReference type="Proteomes" id="UP000030748"/>
    </source>
</evidence>